<dbReference type="EMBL" id="PPTA01000002">
    <property type="protein sequence ID" value="TFB05847.1"/>
    <property type="molecule type" value="Genomic_DNA"/>
</dbReference>
<evidence type="ECO:0000313" key="2">
    <source>
        <dbReference type="EMBL" id="TFB05847.1"/>
    </source>
</evidence>
<evidence type="ECO:0000313" key="3">
    <source>
        <dbReference type="Proteomes" id="UP001642720"/>
    </source>
</evidence>
<dbReference type="RefSeq" id="XP_073562048.1">
    <property type="nucleotide sequence ID" value="XM_073698830.1"/>
</dbReference>
<evidence type="ECO:0000256" key="1">
    <source>
        <dbReference type="SAM" id="MobiDB-lite"/>
    </source>
</evidence>
<sequence length="168" mass="19523">MFTMYQPRYTAPALRNIPHRDSYPPSTNHPHPQLPSLLPLPPQPKRLQQLIPHHHPRQPNLPPPNLPPPNILLLRPHKILMLPLVKHNNLPPSSPFNLNLKPKPAKHPRPIPIRKNRPLLPPPPPPPPLRNKPHHPPRDKPNLLPHFPRTTRQYRRIPRVYRPAGRLP</sequence>
<feature type="compositionally biased region" description="Basic residues" evidence="1">
    <location>
        <begin position="103"/>
        <end position="117"/>
    </location>
</feature>
<proteinExistence type="predicted"/>
<name>A0ABY2HDT4_9HYPO</name>
<protein>
    <submittedName>
        <fullName evidence="2">Uncharacterized protein</fullName>
    </submittedName>
</protein>
<reference evidence="2 3" key="1">
    <citation type="submission" date="2018-01" db="EMBL/GenBank/DDBJ databases">
        <title>Genome characterization of the sugarcane-associated fungus Trichoderma ghanense CCMA-1212 and their application in lignocelulose bioconversion.</title>
        <authorList>
            <person name="Steindorff A.S."/>
            <person name="Mendes T.D."/>
            <person name="Vilela E.S.D."/>
            <person name="Rodrigues D.S."/>
            <person name="Formighieri E.F."/>
            <person name="Melo I.S."/>
            <person name="Favaro L.C.L."/>
        </authorList>
    </citation>
    <scope>NUCLEOTIDE SEQUENCE [LARGE SCALE GENOMIC DNA]</scope>
    <source>
        <strain evidence="2 3">CCMA-1212</strain>
    </source>
</reference>
<dbReference type="Proteomes" id="UP001642720">
    <property type="component" value="Unassembled WGS sequence"/>
</dbReference>
<comment type="caution">
    <text evidence="2">The sequence shown here is derived from an EMBL/GenBank/DDBJ whole genome shotgun (WGS) entry which is preliminary data.</text>
</comment>
<gene>
    <name evidence="2" type="ORF">CCMA1212_001404</name>
</gene>
<keyword evidence="3" id="KW-1185">Reference proteome</keyword>
<dbReference type="GeneID" id="300573280"/>
<accession>A0ABY2HDT4</accession>
<organism evidence="2 3">
    <name type="scientific">Trichoderma ghanense</name>
    <dbReference type="NCBI Taxonomy" id="65468"/>
    <lineage>
        <taxon>Eukaryota</taxon>
        <taxon>Fungi</taxon>
        <taxon>Dikarya</taxon>
        <taxon>Ascomycota</taxon>
        <taxon>Pezizomycotina</taxon>
        <taxon>Sordariomycetes</taxon>
        <taxon>Hypocreomycetidae</taxon>
        <taxon>Hypocreales</taxon>
        <taxon>Hypocreaceae</taxon>
        <taxon>Trichoderma</taxon>
    </lineage>
</organism>
<feature type="region of interest" description="Disordered" evidence="1">
    <location>
        <begin position="95"/>
        <end position="168"/>
    </location>
</feature>
<feature type="region of interest" description="Disordered" evidence="1">
    <location>
        <begin position="13"/>
        <end position="44"/>
    </location>
</feature>
<feature type="compositionally biased region" description="Pro residues" evidence="1">
    <location>
        <begin position="119"/>
        <end position="130"/>
    </location>
</feature>